<dbReference type="Proteomes" id="UP000000599">
    <property type="component" value="Chromosome E"/>
</dbReference>
<organism evidence="2 3">
    <name type="scientific">Debaryomyces hansenii (strain ATCC 36239 / CBS 767 / BCRC 21394 / JCM 1990 / NBRC 0083 / IGC 2968)</name>
    <name type="common">Yeast</name>
    <name type="synonym">Torulaspora hansenii</name>
    <dbReference type="NCBI Taxonomy" id="284592"/>
    <lineage>
        <taxon>Eukaryota</taxon>
        <taxon>Fungi</taxon>
        <taxon>Dikarya</taxon>
        <taxon>Ascomycota</taxon>
        <taxon>Saccharomycotina</taxon>
        <taxon>Pichiomycetes</taxon>
        <taxon>Debaryomycetaceae</taxon>
        <taxon>Debaryomyces</taxon>
    </lineage>
</organism>
<dbReference type="RefSeq" id="XP_460318.1">
    <property type="nucleotide sequence ID" value="XM_460318.1"/>
</dbReference>
<evidence type="ECO:0000256" key="1">
    <source>
        <dbReference type="SAM" id="Phobius"/>
    </source>
</evidence>
<evidence type="ECO:0000313" key="3">
    <source>
        <dbReference type="Proteomes" id="UP000000599"/>
    </source>
</evidence>
<dbReference type="GeneID" id="2902354"/>
<keyword evidence="1" id="KW-0472">Membrane</keyword>
<gene>
    <name evidence="2" type="ordered locus">DEHA2E23430g</name>
</gene>
<keyword evidence="3" id="KW-1185">Reference proteome</keyword>
<feature type="transmembrane region" description="Helical" evidence="1">
    <location>
        <begin position="33"/>
        <end position="57"/>
    </location>
</feature>
<proteinExistence type="predicted"/>
<dbReference type="HOGENOM" id="CLU_103830_0_0_1"/>
<dbReference type="AlphaFoldDB" id="Q6BNA2"/>
<dbReference type="EMBL" id="CR382137">
    <property type="protein sequence ID" value="CAG88602.1"/>
    <property type="molecule type" value="Genomic_DNA"/>
</dbReference>
<sequence length="207" mass="24009">MGHWFLSNIPWKSLAVYTVISLAILCFKGPEDYGFLAFTFIGILLFLISIVVIFIRLDNHFEMIIRNSIVPEFMDKRPFREFDVVRKEVILQKILVDVNNSVNFKLKTNYSFTNTIDLVSQYNECMNKFANQLDKLYAGVPDEKIVGWHKIMLMAKNMAEEDMEYALNTAYSNELIQKYGTRNATPKKIIDKQESNLSKSSLNHETS</sequence>
<protein>
    <submittedName>
        <fullName evidence="2">DEHA2E23430p</fullName>
    </submittedName>
</protein>
<dbReference type="VEuPathDB" id="FungiDB:DEHA2E23430g"/>
<keyword evidence="1" id="KW-0812">Transmembrane</keyword>
<keyword evidence="1" id="KW-1133">Transmembrane helix</keyword>
<dbReference type="OrthoDB" id="4103527at2759"/>
<dbReference type="InParanoid" id="Q6BNA2"/>
<reference evidence="2 3" key="1">
    <citation type="journal article" date="2004" name="Nature">
        <title>Genome evolution in yeasts.</title>
        <authorList>
            <consortium name="Genolevures"/>
            <person name="Dujon B."/>
            <person name="Sherman D."/>
            <person name="Fischer G."/>
            <person name="Durrens P."/>
            <person name="Casaregola S."/>
            <person name="Lafontaine I."/>
            <person name="de Montigny J."/>
            <person name="Marck C."/>
            <person name="Neuveglise C."/>
            <person name="Talla E."/>
            <person name="Goffard N."/>
            <person name="Frangeul L."/>
            <person name="Aigle M."/>
            <person name="Anthouard V."/>
            <person name="Babour A."/>
            <person name="Barbe V."/>
            <person name="Barnay S."/>
            <person name="Blanchin S."/>
            <person name="Beckerich J.M."/>
            <person name="Beyne E."/>
            <person name="Bleykasten C."/>
            <person name="Boisrame A."/>
            <person name="Boyer J."/>
            <person name="Cattolico L."/>
            <person name="Confanioleri F."/>
            <person name="de Daruvar A."/>
            <person name="Despons L."/>
            <person name="Fabre E."/>
            <person name="Fairhead C."/>
            <person name="Ferry-Dumazet H."/>
            <person name="Groppi A."/>
            <person name="Hantraye F."/>
            <person name="Hennequin C."/>
            <person name="Jauniaux N."/>
            <person name="Joyet P."/>
            <person name="Kachouri R."/>
            <person name="Kerrest A."/>
            <person name="Koszul R."/>
            <person name="Lemaire M."/>
            <person name="Lesur I."/>
            <person name="Ma L."/>
            <person name="Muller H."/>
            <person name="Nicaud J.M."/>
            <person name="Nikolski M."/>
            <person name="Oztas S."/>
            <person name="Ozier-Kalogeropoulos O."/>
            <person name="Pellenz S."/>
            <person name="Potier S."/>
            <person name="Richard G.F."/>
            <person name="Straub M.L."/>
            <person name="Suleau A."/>
            <person name="Swennene D."/>
            <person name="Tekaia F."/>
            <person name="Wesolowski-Louvel M."/>
            <person name="Westhof E."/>
            <person name="Wirth B."/>
            <person name="Zeniou-Meyer M."/>
            <person name="Zivanovic I."/>
            <person name="Bolotin-Fukuhara M."/>
            <person name="Thierry A."/>
            <person name="Bouchier C."/>
            <person name="Caudron B."/>
            <person name="Scarpelli C."/>
            <person name="Gaillardin C."/>
            <person name="Weissenbach J."/>
            <person name="Wincker P."/>
            <person name="Souciet J.L."/>
        </authorList>
    </citation>
    <scope>NUCLEOTIDE SEQUENCE [LARGE SCALE GENOMIC DNA]</scope>
    <source>
        <strain evidence="3">ATCC 36239 / CBS 767 / BCRC 21394 / JCM 1990 / NBRC 0083 / IGC 2968</strain>
    </source>
</reference>
<dbReference type="KEGG" id="dha:DEHA2E23430g"/>
<evidence type="ECO:0000313" key="2">
    <source>
        <dbReference type="EMBL" id="CAG88602.1"/>
    </source>
</evidence>
<name>Q6BNA2_DEBHA</name>
<feature type="transmembrane region" description="Helical" evidence="1">
    <location>
        <begin position="9"/>
        <end position="27"/>
    </location>
</feature>
<accession>Q6BNA2</accession>